<sequence length="116" mass="13315">MKLLFMDYPVKDLKESLAFYRDVLGFEEAWREGDHTVALKLPGSEVQLMIENDEIGLTPGAVFLVDNVDKYFEDNKETLKFIKEPVDIPPGRYAIFQDNSGNLLRILDFSNESNPE</sequence>
<dbReference type="InterPro" id="IPR037523">
    <property type="entry name" value="VOC_core"/>
</dbReference>
<evidence type="ECO:0000313" key="3">
    <source>
        <dbReference type="Proteomes" id="UP000682713"/>
    </source>
</evidence>
<dbReference type="EMBL" id="JAGYPJ010000001">
    <property type="protein sequence ID" value="MBS4201691.1"/>
    <property type="molecule type" value="Genomic_DNA"/>
</dbReference>
<comment type="caution">
    <text evidence="2">The sequence shown here is derived from an EMBL/GenBank/DDBJ whole genome shotgun (WGS) entry which is preliminary data.</text>
</comment>
<dbReference type="SUPFAM" id="SSF54593">
    <property type="entry name" value="Glyoxalase/Bleomycin resistance protein/Dihydroxybiphenyl dioxygenase"/>
    <property type="match status" value="1"/>
</dbReference>
<dbReference type="AlphaFoldDB" id="A0A942TRS6"/>
<evidence type="ECO:0000313" key="2">
    <source>
        <dbReference type="EMBL" id="MBS4201691.1"/>
    </source>
</evidence>
<dbReference type="Proteomes" id="UP000682713">
    <property type="component" value="Unassembled WGS sequence"/>
</dbReference>
<feature type="domain" description="VOC" evidence="1">
    <location>
        <begin position="2"/>
        <end position="109"/>
    </location>
</feature>
<accession>A0A942TRS6</accession>
<keyword evidence="3" id="KW-1185">Reference proteome</keyword>
<gene>
    <name evidence="2" type="ORF">KHA93_18980</name>
</gene>
<dbReference type="Pfam" id="PF00903">
    <property type="entry name" value="Glyoxalase"/>
    <property type="match status" value="1"/>
</dbReference>
<dbReference type="InterPro" id="IPR029068">
    <property type="entry name" value="Glyas_Bleomycin-R_OHBP_Dase"/>
</dbReference>
<reference evidence="2 3" key="1">
    <citation type="submission" date="2021-05" db="EMBL/GenBank/DDBJ databases">
        <title>Novel Bacillus species.</title>
        <authorList>
            <person name="Liu G."/>
        </authorList>
    </citation>
    <scope>NUCLEOTIDE SEQUENCE [LARGE SCALE GENOMIC DNA]</scope>
    <source>
        <strain evidence="2 3">FJAT-49732</strain>
    </source>
</reference>
<proteinExistence type="predicted"/>
<protein>
    <submittedName>
        <fullName evidence="2">VOC family protein</fullName>
    </submittedName>
</protein>
<organism evidence="2 3">
    <name type="scientific">Lederbergia citrisecunda</name>
    <dbReference type="NCBI Taxonomy" id="2833583"/>
    <lineage>
        <taxon>Bacteria</taxon>
        <taxon>Bacillati</taxon>
        <taxon>Bacillota</taxon>
        <taxon>Bacilli</taxon>
        <taxon>Bacillales</taxon>
        <taxon>Bacillaceae</taxon>
        <taxon>Lederbergia</taxon>
    </lineage>
</organism>
<name>A0A942TRS6_9BACI</name>
<dbReference type="PROSITE" id="PS51819">
    <property type="entry name" value="VOC"/>
    <property type="match status" value="1"/>
</dbReference>
<dbReference type="InterPro" id="IPR004360">
    <property type="entry name" value="Glyas_Fos-R_dOase_dom"/>
</dbReference>
<dbReference type="Gene3D" id="3.10.180.10">
    <property type="entry name" value="2,3-Dihydroxybiphenyl 1,2-Dioxygenase, domain 1"/>
    <property type="match status" value="1"/>
</dbReference>
<evidence type="ECO:0000259" key="1">
    <source>
        <dbReference type="PROSITE" id="PS51819"/>
    </source>
</evidence>
<dbReference type="RefSeq" id="WP_213112137.1">
    <property type="nucleotide sequence ID" value="NZ_JAGYPJ010000001.1"/>
</dbReference>